<dbReference type="RefSeq" id="WP_090650450.1">
    <property type="nucleotide sequence ID" value="NZ_CBCRYE010000002.1"/>
</dbReference>
<dbReference type="PANTHER" id="PTHR40980">
    <property type="entry name" value="PLUG DOMAIN-CONTAINING PROTEIN"/>
    <property type="match status" value="1"/>
</dbReference>
<evidence type="ECO:0000256" key="4">
    <source>
        <dbReference type="RuleBase" id="RU003357"/>
    </source>
</evidence>
<comment type="subcellular location">
    <subcellularLocation>
        <location evidence="1 4">Cell outer membrane</location>
    </subcellularLocation>
</comment>
<dbReference type="Pfam" id="PF00593">
    <property type="entry name" value="TonB_dep_Rec_b-barrel"/>
    <property type="match status" value="1"/>
</dbReference>
<dbReference type="Pfam" id="PF07715">
    <property type="entry name" value="Plug"/>
    <property type="match status" value="1"/>
</dbReference>
<feature type="chain" id="PRO_5011654383" evidence="5">
    <location>
        <begin position="25"/>
        <end position="1007"/>
    </location>
</feature>
<dbReference type="InterPro" id="IPR010104">
    <property type="entry name" value="TonB_rcpt_bac"/>
</dbReference>
<dbReference type="EMBL" id="FMTS01000008">
    <property type="protein sequence ID" value="SCW80267.1"/>
    <property type="molecule type" value="Genomic_DNA"/>
</dbReference>
<keyword evidence="5" id="KW-0732">Signal</keyword>
<dbReference type="Gene3D" id="2.40.170.20">
    <property type="entry name" value="TonB-dependent receptor, beta-barrel domain"/>
    <property type="match status" value="1"/>
</dbReference>
<dbReference type="OrthoDB" id="8728606at2"/>
<dbReference type="SUPFAM" id="SSF56935">
    <property type="entry name" value="Porins"/>
    <property type="match status" value="1"/>
</dbReference>
<dbReference type="GO" id="GO:0009279">
    <property type="term" value="C:cell outer membrane"/>
    <property type="evidence" value="ECO:0007669"/>
    <property type="project" value="UniProtKB-SubCell"/>
</dbReference>
<keyword evidence="3" id="KW-0998">Cell outer membrane</keyword>
<protein>
    <submittedName>
        <fullName evidence="8">TonB-dependent receptor</fullName>
    </submittedName>
</protein>
<feature type="domain" description="TonB-dependent receptor-like beta-barrel" evidence="6">
    <location>
        <begin position="625"/>
        <end position="973"/>
    </location>
</feature>
<keyword evidence="2 4" id="KW-0472">Membrane</keyword>
<sequence>MQKKHIILAGAATAALLIGSSAFAQTASGTADAAAQASPSDTTEVVVTGFRKSYADAVKSKRNNIEITDGISSDGLGRFPDLNVGEALQRVPGVQINREAEGRNATINLRGMPGSYARTTLNGQAFADPPSLSNDSSGPLGAFNSDIFSAFMIEKSPMANAQSGGLSGNVDMQIAPALSRKDGGFAKAAYEYNTLGKLSSPAFTLGYNKHISPTLAVFGTLAYKHENFRRDTLRFNTYSVLTAQGTGLSASDFASKYGAFYSPTACTSSGTAFCRSLGSALNMTDAQAAAYVDSTTGSKGTAGAWYDSALRQYTRVNEGDLWTGSAGLEWKPNDETKLGIVGFYTDRNLPKTTQYFLINSMWDGAGTVATNGDPVATSDGRYLYPDITMTNFPAKSSTRLYSQHQQSKGLVANADWRNEKWRAAAVLSISNGLSSSLETELDLQTNPNYSGGTNGITANFNTGLGSLSDFSYAVTPTPQNSLMHDWTVWSASDPENWYTADGAYNLNVSGSESYAYNQVNSAQFDLERFVEFGPITSIQGGVRLEQNRFKSKGFRNMAYGLQLQNLTADMLVTAPSVDDFMDGNAAISKNWQVIDPEKFLSAVTPVTAYNGGGLSSVGLNILYADGAFANYNYTNSNDLTEAYIQAKYDTQIIGHRVRGNFGVRYEDTANTIQTLDQTSAFADGVGSLSNFSLHEIKNKYHYWLPSAIFAADIQENLVLRGAYYKTYVRPQARQYSPVSIFGQVLRDGSSSTPSMEIDTASVTIGNNQLHPYLADSYDLSLEWYNRPNSLISLAYFDKKITGRIAGTSDPAILCPADGSNWGYGALNWNGTNCIATSLSSSTKTVYIYASGSYNLDKPTYVHGLEFNIQQNLDFLPGFWKNFGGNFNYAFTQAKSPSLAPFPGISKHTYNVIGYYETTKWGVRATYNWRSDYPLNANGTYSGSARSVKARGQLDLSASYNVNDRVTVSLDAYNMTNSKRFEYENDYKLVRWIDYDGSTYTLTVKANF</sequence>
<evidence type="ECO:0000259" key="6">
    <source>
        <dbReference type="Pfam" id="PF00593"/>
    </source>
</evidence>
<evidence type="ECO:0000256" key="5">
    <source>
        <dbReference type="SAM" id="SignalP"/>
    </source>
</evidence>
<reference evidence="9" key="1">
    <citation type="submission" date="2016-10" db="EMBL/GenBank/DDBJ databases">
        <authorList>
            <person name="Varghese N."/>
            <person name="Submissions S."/>
        </authorList>
    </citation>
    <scope>NUCLEOTIDE SEQUENCE [LARGE SCALE GENOMIC DNA]</scope>
    <source>
        <strain evidence="9">CGMCC 1.3431</strain>
    </source>
</reference>
<dbReference type="InterPro" id="IPR036942">
    <property type="entry name" value="Beta-barrel_TonB_sf"/>
</dbReference>
<keyword evidence="8" id="KW-0675">Receptor</keyword>
<keyword evidence="9" id="KW-1185">Reference proteome</keyword>
<dbReference type="InterPro" id="IPR000531">
    <property type="entry name" value="Beta-barrel_TonB"/>
</dbReference>
<organism evidence="8 9">
    <name type="scientific">Asticcacaulis taihuensis</name>
    <dbReference type="NCBI Taxonomy" id="260084"/>
    <lineage>
        <taxon>Bacteria</taxon>
        <taxon>Pseudomonadati</taxon>
        <taxon>Pseudomonadota</taxon>
        <taxon>Alphaproteobacteria</taxon>
        <taxon>Caulobacterales</taxon>
        <taxon>Caulobacteraceae</taxon>
        <taxon>Asticcacaulis</taxon>
    </lineage>
</organism>
<accession>A0A1G4TG95</accession>
<feature type="signal peptide" evidence="5">
    <location>
        <begin position="1"/>
        <end position="24"/>
    </location>
</feature>
<evidence type="ECO:0000256" key="3">
    <source>
        <dbReference type="ARBA" id="ARBA00023237"/>
    </source>
</evidence>
<evidence type="ECO:0000259" key="7">
    <source>
        <dbReference type="Pfam" id="PF07715"/>
    </source>
</evidence>
<dbReference type="InterPro" id="IPR037066">
    <property type="entry name" value="Plug_dom_sf"/>
</dbReference>
<dbReference type="PANTHER" id="PTHR40980:SF3">
    <property type="entry name" value="TONB-DEPENDENT RECEPTOR-LIKE BETA-BARREL DOMAIN-CONTAINING PROTEIN"/>
    <property type="match status" value="1"/>
</dbReference>
<dbReference type="NCBIfam" id="TIGR01782">
    <property type="entry name" value="TonB-Xanth-Caul"/>
    <property type="match status" value="1"/>
</dbReference>
<name>A0A1G4TG95_9CAUL</name>
<feature type="domain" description="TonB-dependent receptor plug" evidence="7">
    <location>
        <begin position="67"/>
        <end position="159"/>
    </location>
</feature>
<evidence type="ECO:0000256" key="2">
    <source>
        <dbReference type="ARBA" id="ARBA00023136"/>
    </source>
</evidence>
<evidence type="ECO:0000256" key="1">
    <source>
        <dbReference type="ARBA" id="ARBA00004442"/>
    </source>
</evidence>
<dbReference type="Gene3D" id="2.170.130.10">
    <property type="entry name" value="TonB-dependent receptor, plug domain"/>
    <property type="match status" value="1"/>
</dbReference>
<proteinExistence type="inferred from homology"/>
<keyword evidence="4" id="KW-0798">TonB box</keyword>
<dbReference type="STRING" id="260084.SAMN02927928_3514"/>
<comment type="similarity">
    <text evidence="4">Belongs to the TonB-dependent receptor family.</text>
</comment>
<dbReference type="AlphaFoldDB" id="A0A1G4TG95"/>
<evidence type="ECO:0000313" key="8">
    <source>
        <dbReference type="EMBL" id="SCW80267.1"/>
    </source>
</evidence>
<evidence type="ECO:0000313" key="9">
    <source>
        <dbReference type="Proteomes" id="UP000199150"/>
    </source>
</evidence>
<gene>
    <name evidence="8" type="ORF">SAMN02927928_3514</name>
</gene>
<dbReference type="InterPro" id="IPR012910">
    <property type="entry name" value="Plug_dom"/>
</dbReference>
<dbReference type="Proteomes" id="UP000199150">
    <property type="component" value="Unassembled WGS sequence"/>
</dbReference>